<feature type="chain" id="PRO_5040223371" evidence="1">
    <location>
        <begin position="22"/>
        <end position="555"/>
    </location>
</feature>
<evidence type="ECO:0000313" key="4">
    <source>
        <dbReference type="Proteomes" id="UP000799444"/>
    </source>
</evidence>
<evidence type="ECO:0000259" key="2">
    <source>
        <dbReference type="PROSITE" id="PS51212"/>
    </source>
</evidence>
<dbReference type="Pfam" id="PF01822">
    <property type="entry name" value="WSC"/>
    <property type="match status" value="1"/>
</dbReference>
<sequence>MHSSTFFFALGLAWTITPIWAYLRMSCPGRLVRERLDPVVSPGVVSGHVHTISGGSGFAPNITYQQARASKCSSCQIKEDLSNYWTPQLYFQAQNGSFIPVPVAGDGSDLNGGMIVYYLQRPGKQGEKLKTFPEGFRMLAGDTFKRNFTGDLAAKAVTFNCLQNGSPPLPETNALPNYNCPGGLRAQLFFPSCWNGRDLDTPDHRSHVSYFNGTEYNSGLCPSNFPIHMVSIFFEVLYDTNRFKDMWYGNQQPFVFANGDPTGYGFHGDFVNGWDTNVLQNAIDNCNANNGDVSACSAVTMFSVDECNACKLPTVVAENTDGWQRSLPGCNPVQNGPAYASRVPCPVTPLSDPKKNYVDLIRSKGWEYTGCGTDNIQMRTFTLKSTSSNTMTVESCIDFCSSAGYTYAGVEYSAECYCDNSLPASRAPKDGIYGGCNFPCAGNSSQSCGGSGFISIYHRCTTSCKNTDFPPTSSSSSTAPVASPSCPKNNCNNQIFVSTASVPAQTFCPTYTATWNVAASAIPSYLGNCSGDSVKNTAAPTTTTTRVKALSAGTV</sequence>
<dbReference type="Proteomes" id="UP000799444">
    <property type="component" value="Unassembled WGS sequence"/>
</dbReference>
<dbReference type="PROSITE" id="PS51212">
    <property type="entry name" value="WSC"/>
    <property type="match status" value="1"/>
</dbReference>
<reference evidence="3" key="1">
    <citation type="journal article" date="2020" name="Stud. Mycol.">
        <title>101 Dothideomycetes genomes: a test case for predicting lifestyles and emergence of pathogens.</title>
        <authorList>
            <person name="Haridas S."/>
            <person name="Albert R."/>
            <person name="Binder M."/>
            <person name="Bloem J."/>
            <person name="Labutti K."/>
            <person name="Salamov A."/>
            <person name="Andreopoulos B."/>
            <person name="Baker S."/>
            <person name="Barry K."/>
            <person name="Bills G."/>
            <person name="Bluhm B."/>
            <person name="Cannon C."/>
            <person name="Castanera R."/>
            <person name="Culley D."/>
            <person name="Daum C."/>
            <person name="Ezra D."/>
            <person name="Gonzalez J."/>
            <person name="Henrissat B."/>
            <person name="Kuo A."/>
            <person name="Liang C."/>
            <person name="Lipzen A."/>
            <person name="Lutzoni F."/>
            <person name="Magnuson J."/>
            <person name="Mondo S."/>
            <person name="Nolan M."/>
            <person name="Ohm R."/>
            <person name="Pangilinan J."/>
            <person name="Park H.-J."/>
            <person name="Ramirez L."/>
            <person name="Alfaro M."/>
            <person name="Sun H."/>
            <person name="Tritt A."/>
            <person name="Yoshinaga Y."/>
            <person name="Zwiers L.-H."/>
            <person name="Turgeon B."/>
            <person name="Goodwin S."/>
            <person name="Spatafora J."/>
            <person name="Crous P."/>
            <person name="Grigoriev I."/>
        </authorList>
    </citation>
    <scope>NUCLEOTIDE SEQUENCE</scope>
    <source>
        <strain evidence="3">CBS 125425</strain>
    </source>
</reference>
<keyword evidence="1" id="KW-0732">Signal</keyword>
<protein>
    <submittedName>
        <fullName evidence="3">WSC-domain-containing protein</fullName>
    </submittedName>
</protein>
<organism evidence="3 4">
    <name type="scientific">Polyplosphaeria fusca</name>
    <dbReference type="NCBI Taxonomy" id="682080"/>
    <lineage>
        <taxon>Eukaryota</taxon>
        <taxon>Fungi</taxon>
        <taxon>Dikarya</taxon>
        <taxon>Ascomycota</taxon>
        <taxon>Pezizomycotina</taxon>
        <taxon>Dothideomycetes</taxon>
        <taxon>Pleosporomycetidae</taxon>
        <taxon>Pleosporales</taxon>
        <taxon>Tetraplosphaeriaceae</taxon>
        <taxon>Polyplosphaeria</taxon>
    </lineage>
</organism>
<dbReference type="PANTHER" id="PTHR43662:SF3">
    <property type="entry name" value="DOMAIN PROTEIN, PUTATIVE (AFU_ORTHOLOGUE AFUA_6G11970)-RELATED"/>
    <property type="match status" value="1"/>
</dbReference>
<dbReference type="AlphaFoldDB" id="A0A9P4V806"/>
<feature type="domain" description="WSC" evidence="2">
    <location>
        <begin position="365"/>
        <end position="460"/>
    </location>
</feature>
<dbReference type="InterPro" id="IPR018535">
    <property type="entry name" value="DUF1996"/>
</dbReference>
<evidence type="ECO:0000313" key="3">
    <source>
        <dbReference type="EMBL" id="KAF2740116.1"/>
    </source>
</evidence>
<feature type="signal peptide" evidence="1">
    <location>
        <begin position="1"/>
        <end position="21"/>
    </location>
</feature>
<dbReference type="SMART" id="SM00321">
    <property type="entry name" value="WSC"/>
    <property type="match status" value="1"/>
</dbReference>
<dbReference type="InterPro" id="IPR002889">
    <property type="entry name" value="WSC_carb-bd"/>
</dbReference>
<dbReference type="OrthoDB" id="74764at2759"/>
<proteinExistence type="predicted"/>
<keyword evidence="4" id="KW-1185">Reference proteome</keyword>
<evidence type="ECO:0000256" key="1">
    <source>
        <dbReference type="SAM" id="SignalP"/>
    </source>
</evidence>
<accession>A0A9P4V806</accession>
<name>A0A9P4V806_9PLEO</name>
<comment type="caution">
    <text evidence="3">The sequence shown here is derived from an EMBL/GenBank/DDBJ whole genome shotgun (WGS) entry which is preliminary data.</text>
</comment>
<dbReference type="Pfam" id="PF09362">
    <property type="entry name" value="DUF1996"/>
    <property type="match status" value="1"/>
</dbReference>
<gene>
    <name evidence="3" type="ORF">EJ04DRAFT_602517</name>
</gene>
<dbReference type="PANTHER" id="PTHR43662">
    <property type="match status" value="1"/>
</dbReference>
<dbReference type="EMBL" id="ML996101">
    <property type="protein sequence ID" value="KAF2740116.1"/>
    <property type="molecule type" value="Genomic_DNA"/>
</dbReference>